<organism evidence="2 3">
    <name type="scientific">Winogradskyella endarachnes</name>
    <dbReference type="NCBI Taxonomy" id="2681965"/>
    <lineage>
        <taxon>Bacteria</taxon>
        <taxon>Pseudomonadati</taxon>
        <taxon>Bacteroidota</taxon>
        <taxon>Flavobacteriia</taxon>
        <taxon>Flavobacteriales</taxon>
        <taxon>Flavobacteriaceae</taxon>
        <taxon>Winogradskyella</taxon>
    </lineage>
</organism>
<dbReference type="CDD" id="cd02966">
    <property type="entry name" value="TlpA_like_family"/>
    <property type="match status" value="1"/>
</dbReference>
<dbReference type="InterPro" id="IPR050553">
    <property type="entry name" value="Thioredoxin_ResA/DsbE_sf"/>
</dbReference>
<sequence>MTKSLKSKIVNFIFLLFIILMIIPQSRQFIQVWMHKGLSYVNHSSIVEEKNRLTITNSKWLLKSDRNRTLNFEDLKGEVILINFWATWCPPCIAEMPSLQNLYNDYGDKVVFLFVTQDKFETVESFKTKRNFNFEVFNPLITTPSELKTSSIPRTLVINKKGEIVIDETGAVNWNSEKVKNQLNALLSE</sequence>
<dbReference type="SUPFAM" id="SSF52833">
    <property type="entry name" value="Thioredoxin-like"/>
    <property type="match status" value="1"/>
</dbReference>
<dbReference type="GO" id="GO:0016491">
    <property type="term" value="F:oxidoreductase activity"/>
    <property type="evidence" value="ECO:0007669"/>
    <property type="project" value="InterPro"/>
</dbReference>
<dbReference type="Gene3D" id="3.40.30.10">
    <property type="entry name" value="Glutaredoxin"/>
    <property type="match status" value="1"/>
</dbReference>
<dbReference type="PANTHER" id="PTHR42852:SF17">
    <property type="entry name" value="THIOREDOXIN-LIKE PROTEIN HI_1115"/>
    <property type="match status" value="1"/>
</dbReference>
<protein>
    <submittedName>
        <fullName evidence="2">Redoxin family protein</fullName>
    </submittedName>
</protein>
<dbReference type="PANTHER" id="PTHR42852">
    <property type="entry name" value="THIOL:DISULFIDE INTERCHANGE PROTEIN DSBE"/>
    <property type="match status" value="1"/>
</dbReference>
<reference evidence="2 3" key="1">
    <citation type="submission" date="2019-12" db="EMBL/GenBank/DDBJ databases">
        <authorList>
            <person name="Li J."/>
        </authorList>
    </citation>
    <scope>NUCLEOTIDE SEQUENCE [LARGE SCALE GENOMIC DNA]</scope>
    <source>
        <strain evidence="2 3">HL2-2</strain>
    </source>
</reference>
<proteinExistence type="predicted"/>
<dbReference type="EMBL" id="WOWS01000008">
    <property type="protein sequence ID" value="MUU79769.1"/>
    <property type="molecule type" value="Genomic_DNA"/>
</dbReference>
<dbReference type="AlphaFoldDB" id="A0A6L6UCS4"/>
<feature type="domain" description="Thioredoxin" evidence="1">
    <location>
        <begin position="61"/>
        <end position="188"/>
    </location>
</feature>
<dbReference type="PROSITE" id="PS51352">
    <property type="entry name" value="THIOREDOXIN_2"/>
    <property type="match status" value="1"/>
</dbReference>
<comment type="caution">
    <text evidence="2">The sequence shown here is derived from an EMBL/GenBank/DDBJ whole genome shotgun (WGS) entry which is preliminary data.</text>
</comment>
<evidence type="ECO:0000259" key="1">
    <source>
        <dbReference type="PROSITE" id="PS51352"/>
    </source>
</evidence>
<dbReference type="InterPro" id="IPR013766">
    <property type="entry name" value="Thioredoxin_domain"/>
</dbReference>
<dbReference type="InterPro" id="IPR013740">
    <property type="entry name" value="Redoxin"/>
</dbReference>
<dbReference type="Pfam" id="PF08534">
    <property type="entry name" value="Redoxin"/>
    <property type="match status" value="1"/>
</dbReference>
<keyword evidence="3" id="KW-1185">Reference proteome</keyword>
<evidence type="ECO:0000313" key="3">
    <source>
        <dbReference type="Proteomes" id="UP000478208"/>
    </source>
</evidence>
<dbReference type="InterPro" id="IPR036249">
    <property type="entry name" value="Thioredoxin-like_sf"/>
</dbReference>
<accession>A0A6L6UCS4</accession>
<dbReference type="RefSeq" id="WP_157364826.1">
    <property type="nucleotide sequence ID" value="NZ_WOWS01000008.1"/>
</dbReference>
<evidence type="ECO:0000313" key="2">
    <source>
        <dbReference type="EMBL" id="MUU79769.1"/>
    </source>
</evidence>
<dbReference type="Proteomes" id="UP000478208">
    <property type="component" value="Unassembled WGS sequence"/>
</dbReference>
<name>A0A6L6UCS4_9FLAO</name>
<gene>
    <name evidence="2" type="ORF">GN138_15080</name>
</gene>